<accession>A0A2S0NGW2</accession>
<gene>
    <name evidence="3" type="ORF">C6569_19985</name>
</gene>
<keyword evidence="1" id="KW-0732">Signal</keyword>
<proteinExistence type="predicted"/>
<dbReference type="Proteomes" id="UP000237889">
    <property type="component" value="Chromosome"/>
</dbReference>
<dbReference type="InterPro" id="IPR014567">
    <property type="entry name" value="UCP031900"/>
</dbReference>
<organism evidence="3 4">
    <name type="scientific">Phreatobacter cathodiphilus</name>
    <dbReference type="NCBI Taxonomy" id="1868589"/>
    <lineage>
        <taxon>Bacteria</taxon>
        <taxon>Pseudomonadati</taxon>
        <taxon>Pseudomonadota</taxon>
        <taxon>Alphaproteobacteria</taxon>
        <taxon>Hyphomicrobiales</taxon>
        <taxon>Phreatobacteraceae</taxon>
        <taxon>Phreatobacter</taxon>
    </lineage>
</organism>
<feature type="signal peptide" evidence="1">
    <location>
        <begin position="1"/>
        <end position="25"/>
    </location>
</feature>
<reference evidence="3 4" key="1">
    <citation type="submission" date="2018-03" db="EMBL/GenBank/DDBJ databases">
        <title>Genome sequencing of Phreatobacter sp.</title>
        <authorList>
            <person name="Kim S.-J."/>
            <person name="Heo J."/>
            <person name="Kwon S.-W."/>
        </authorList>
    </citation>
    <scope>NUCLEOTIDE SEQUENCE [LARGE SCALE GENOMIC DNA]</scope>
    <source>
        <strain evidence="3 4">S-12</strain>
    </source>
</reference>
<evidence type="ECO:0000259" key="2">
    <source>
        <dbReference type="Pfam" id="PF13449"/>
    </source>
</evidence>
<name>A0A2S0NGW2_9HYPH</name>
<dbReference type="InterPro" id="IPR027372">
    <property type="entry name" value="Phytase-like_dom"/>
</dbReference>
<dbReference type="RefSeq" id="WP_106750513.1">
    <property type="nucleotide sequence ID" value="NZ_CP027668.1"/>
</dbReference>
<evidence type="ECO:0000313" key="4">
    <source>
        <dbReference type="Proteomes" id="UP000237889"/>
    </source>
</evidence>
<dbReference type="PROSITE" id="PS51318">
    <property type="entry name" value="TAT"/>
    <property type="match status" value="1"/>
</dbReference>
<dbReference type="Pfam" id="PF13449">
    <property type="entry name" value="Phytase-like"/>
    <property type="match status" value="1"/>
</dbReference>
<dbReference type="KEGG" id="phr:C6569_19985"/>
<sequence length="343" mass="36745">MHSPTRRGALALAGGLLAAPVLAPAAEARGPLPRAPVDIEIRSFPINAFTPREADKQQFGAFAFRGGLELQSDYRGFGGLSSLRTDATGQRLTAISDQGQWLTASIDLEGGRLSGLSKARMAAVLGPGGRPLAETGNWDTESLWIEGGTAFIGVERTHRIFRFDGFGREGVLARGVPSPVPMGANRLPSNRGIEALGVLPRPSPLAGTLLALSERALNEAGDIRGFLIGQGPAREIFVKRTNDFDITDLAFLPGGDMLLLERWFSAWRGVAFRVRRIDLAAVRAGATLDGPIVLSADMSSQIDNMEGIAVHRNGEGETIVTLVSDNNFSFLQRTLLLQFAYRG</sequence>
<dbReference type="PIRSF" id="PIRSF031900">
    <property type="entry name" value="UCP031900"/>
    <property type="match status" value="1"/>
</dbReference>
<dbReference type="InterPro" id="IPR006311">
    <property type="entry name" value="TAT_signal"/>
</dbReference>
<dbReference type="OrthoDB" id="9798693at2"/>
<evidence type="ECO:0000313" key="3">
    <source>
        <dbReference type="EMBL" id="AVO47143.1"/>
    </source>
</evidence>
<keyword evidence="4" id="KW-1185">Reference proteome</keyword>
<feature type="chain" id="PRO_5015709092" evidence="1">
    <location>
        <begin position="26"/>
        <end position="343"/>
    </location>
</feature>
<feature type="domain" description="Phytase-like" evidence="2">
    <location>
        <begin position="76"/>
        <end position="328"/>
    </location>
</feature>
<dbReference type="AlphaFoldDB" id="A0A2S0NGW2"/>
<dbReference type="EMBL" id="CP027668">
    <property type="protein sequence ID" value="AVO47143.1"/>
    <property type="molecule type" value="Genomic_DNA"/>
</dbReference>
<evidence type="ECO:0000256" key="1">
    <source>
        <dbReference type="SAM" id="SignalP"/>
    </source>
</evidence>
<protein>
    <submittedName>
        <fullName evidence="3">Twin-arginine translocation pathway signal</fullName>
    </submittedName>
</protein>